<feature type="compositionally biased region" description="Basic and acidic residues" evidence="1">
    <location>
        <begin position="127"/>
        <end position="137"/>
    </location>
</feature>
<evidence type="ECO:0000256" key="2">
    <source>
        <dbReference type="SAM" id="Phobius"/>
    </source>
</evidence>
<feature type="compositionally biased region" description="Acidic residues" evidence="1">
    <location>
        <begin position="57"/>
        <end position="68"/>
    </location>
</feature>
<dbReference type="AlphaFoldDB" id="A0A1I7WLH0"/>
<protein>
    <submittedName>
        <fullName evidence="4">Ovule protein</fullName>
    </submittedName>
</protein>
<evidence type="ECO:0000256" key="1">
    <source>
        <dbReference type="SAM" id="MobiDB-lite"/>
    </source>
</evidence>
<evidence type="ECO:0000313" key="4">
    <source>
        <dbReference type="WBParaSite" id="Hba_05911"/>
    </source>
</evidence>
<keyword evidence="3" id="KW-1185">Reference proteome</keyword>
<dbReference type="WBParaSite" id="Hba_05911">
    <property type="protein sequence ID" value="Hba_05911"/>
    <property type="gene ID" value="Hba_05911"/>
</dbReference>
<feature type="region of interest" description="Disordered" evidence="1">
    <location>
        <begin position="125"/>
        <end position="152"/>
    </location>
</feature>
<keyword evidence="2" id="KW-0812">Transmembrane</keyword>
<organism evidence="3 4">
    <name type="scientific">Heterorhabditis bacteriophora</name>
    <name type="common">Entomopathogenic nematode worm</name>
    <dbReference type="NCBI Taxonomy" id="37862"/>
    <lineage>
        <taxon>Eukaryota</taxon>
        <taxon>Metazoa</taxon>
        <taxon>Ecdysozoa</taxon>
        <taxon>Nematoda</taxon>
        <taxon>Chromadorea</taxon>
        <taxon>Rhabditida</taxon>
        <taxon>Rhabditina</taxon>
        <taxon>Rhabditomorpha</taxon>
        <taxon>Strongyloidea</taxon>
        <taxon>Heterorhabditidae</taxon>
        <taxon>Heterorhabditis</taxon>
    </lineage>
</organism>
<feature type="compositionally biased region" description="Basic and acidic residues" evidence="1">
    <location>
        <begin position="69"/>
        <end position="78"/>
    </location>
</feature>
<name>A0A1I7WLH0_HETBA</name>
<keyword evidence="2" id="KW-1133">Transmembrane helix</keyword>
<accession>A0A1I7WLH0</accession>
<reference evidence="4" key="1">
    <citation type="submission" date="2016-11" db="UniProtKB">
        <authorList>
            <consortium name="WormBaseParasite"/>
        </authorList>
    </citation>
    <scope>IDENTIFICATION</scope>
</reference>
<keyword evidence="2" id="KW-0472">Membrane</keyword>
<feature type="transmembrane region" description="Helical" evidence="2">
    <location>
        <begin position="20"/>
        <end position="40"/>
    </location>
</feature>
<evidence type="ECO:0000313" key="3">
    <source>
        <dbReference type="Proteomes" id="UP000095283"/>
    </source>
</evidence>
<sequence length="194" mass="22348">MKDYRMFWKQFWEMLEKYGIPLLATTILSGLTLGYLLHYLKNVLPLKKQHLQNEGEFEEQISAEEQEDKDSAAKSGREQKQIGIVKGMINSEVFSTIRRKPIYEEKKNGPEGLIKDTDCRPLLVSEESNKEEHDCKTENISQGTTDESDDDGVVVVENSSGRKKSESLGLVSSKVKLQYWNISYFHYKLFLIGF</sequence>
<dbReference type="Proteomes" id="UP000095283">
    <property type="component" value="Unplaced"/>
</dbReference>
<proteinExistence type="predicted"/>
<feature type="region of interest" description="Disordered" evidence="1">
    <location>
        <begin position="57"/>
        <end position="78"/>
    </location>
</feature>